<evidence type="ECO:0000313" key="3">
    <source>
        <dbReference type="Proteomes" id="UP000801492"/>
    </source>
</evidence>
<keyword evidence="3" id="KW-1185">Reference proteome</keyword>
<keyword evidence="1" id="KW-1133">Transmembrane helix</keyword>
<evidence type="ECO:0000313" key="2">
    <source>
        <dbReference type="EMBL" id="KAF2905434.1"/>
    </source>
</evidence>
<keyword evidence="1" id="KW-0812">Transmembrane</keyword>
<name>A0A8K0DJT6_IGNLU</name>
<dbReference type="Proteomes" id="UP000801492">
    <property type="component" value="Unassembled WGS sequence"/>
</dbReference>
<reference evidence="2" key="1">
    <citation type="submission" date="2019-08" db="EMBL/GenBank/DDBJ databases">
        <title>The genome of the North American firefly Photinus pyralis.</title>
        <authorList>
            <consortium name="Photinus pyralis genome working group"/>
            <person name="Fallon T.R."/>
            <person name="Sander Lower S.E."/>
            <person name="Weng J.-K."/>
        </authorList>
    </citation>
    <scope>NUCLEOTIDE SEQUENCE</scope>
    <source>
        <strain evidence="2">TRF0915ILg1</strain>
        <tissue evidence="2">Whole body</tissue>
    </source>
</reference>
<dbReference type="EMBL" id="VTPC01000537">
    <property type="protein sequence ID" value="KAF2905434.1"/>
    <property type="molecule type" value="Genomic_DNA"/>
</dbReference>
<keyword evidence="1" id="KW-0472">Membrane</keyword>
<evidence type="ECO:0000256" key="1">
    <source>
        <dbReference type="SAM" id="Phobius"/>
    </source>
</evidence>
<comment type="caution">
    <text evidence="2">The sequence shown here is derived from an EMBL/GenBank/DDBJ whole genome shotgun (WGS) entry which is preliminary data.</text>
</comment>
<gene>
    <name evidence="2" type="ORF">ILUMI_00743</name>
</gene>
<protein>
    <submittedName>
        <fullName evidence="2">Uncharacterized protein</fullName>
    </submittedName>
</protein>
<proteinExistence type="predicted"/>
<sequence length="103" mass="11813">MIIYIIIEKICLSLLILNIIFRSVIYSVSFYEDINTLPFLAASDLISCTILVIFIVVKCKSSKYTIPKRYPKTKRKGNQNIVLQTTSVTYEKYEEPDAVISLV</sequence>
<dbReference type="AlphaFoldDB" id="A0A8K0DJT6"/>
<organism evidence="2 3">
    <name type="scientific">Ignelater luminosus</name>
    <name type="common">Cucubano</name>
    <name type="synonym">Pyrophorus luminosus</name>
    <dbReference type="NCBI Taxonomy" id="2038154"/>
    <lineage>
        <taxon>Eukaryota</taxon>
        <taxon>Metazoa</taxon>
        <taxon>Ecdysozoa</taxon>
        <taxon>Arthropoda</taxon>
        <taxon>Hexapoda</taxon>
        <taxon>Insecta</taxon>
        <taxon>Pterygota</taxon>
        <taxon>Neoptera</taxon>
        <taxon>Endopterygota</taxon>
        <taxon>Coleoptera</taxon>
        <taxon>Polyphaga</taxon>
        <taxon>Elateriformia</taxon>
        <taxon>Elateroidea</taxon>
        <taxon>Elateridae</taxon>
        <taxon>Agrypninae</taxon>
        <taxon>Pyrophorini</taxon>
        <taxon>Ignelater</taxon>
    </lineage>
</organism>
<accession>A0A8K0DJT6</accession>
<feature type="transmembrane region" description="Helical" evidence="1">
    <location>
        <begin position="12"/>
        <end position="31"/>
    </location>
</feature>
<feature type="transmembrane region" description="Helical" evidence="1">
    <location>
        <begin position="37"/>
        <end position="57"/>
    </location>
</feature>